<keyword evidence="5 6" id="KW-0472">Membrane</keyword>
<keyword evidence="4 6" id="KW-1133">Transmembrane helix</keyword>
<accession>X1K5Y1</accession>
<gene>
    <name evidence="7" type="ORF">S03H2_60415</name>
</gene>
<dbReference type="AlphaFoldDB" id="X1K5Y1"/>
<dbReference type="InterPro" id="IPR045584">
    <property type="entry name" value="Pilin-like"/>
</dbReference>
<evidence type="ECO:0000313" key="7">
    <source>
        <dbReference type="EMBL" id="GAH89040.1"/>
    </source>
</evidence>
<comment type="caution">
    <text evidence="7">The sequence shown here is derived from an EMBL/GenBank/DDBJ whole genome shotgun (WGS) entry which is preliminary data.</text>
</comment>
<dbReference type="Gene3D" id="3.30.700.10">
    <property type="entry name" value="Glycoprotein, Type 4 Pilin"/>
    <property type="match status" value="1"/>
</dbReference>
<dbReference type="InterPro" id="IPR012902">
    <property type="entry name" value="N_methyl_site"/>
</dbReference>
<dbReference type="PRINTS" id="PR00885">
    <property type="entry name" value="BCTERIALGSPH"/>
</dbReference>
<evidence type="ECO:0000256" key="5">
    <source>
        <dbReference type="ARBA" id="ARBA00023136"/>
    </source>
</evidence>
<dbReference type="EMBL" id="BARU01038927">
    <property type="protein sequence ID" value="GAH89040.1"/>
    <property type="molecule type" value="Genomic_DNA"/>
</dbReference>
<protein>
    <recommendedName>
        <fullName evidence="8">Type II secretion system protein GspG C-terminal domain-containing protein</fullName>
    </recommendedName>
</protein>
<evidence type="ECO:0000256" key="2">
    <source>
        <dbReference type="ARBA" id="ARBA00022481"/>
    </source>
</evidence>
<keyword evidence="2" id="KW-0488">Methylation</keyword>
<evidence type="ECO:0008006" key="8">
    <source>
        <dbReference type="Google" id="ProtNLM"/>
    </source>
</evidence>
<dbReference type="Pfam" id="PF07963">
    <property type="entry name" value="N_methyl"/>
    <property type="match status" value="1"/>
</dbReference>
<dbReference type="PROSITE" id="PS00409">
    <property type="entry name" value="PROKAR_NTER_METHYL"/>
    <property type="match status" value="1"/>
</dbReference>
<evidence type="ECO:0000256" key="6">
    <source>
        <dbReference type="SAM" id="Phobius"/>
    </source>
</evidence>
<dbReference type="NCBIfam" id="TIGR02532">
    <property type="entry name" value="IV_pilin_GFxxxE"/>
    <property type="match status" value="1"/>
</dbReference>
<dbReference type="PANTHER" id="PTHR30093">
    <property type="entry name" value="GENERAL SECRETION PATHWAY PROTEIN G"/>
    <property type="match status" value="1"/>
</dbReference>
<dbReference type="SUPFAM" id="SSF54523">
    <property type="entry name" value="Pili subunits"/>
    <property type="match status" value="1"/>
</dbReference>
<evidence type="ECO:0000256" key="1">
    <source>
        <dbReference type="ARBA" id="ARBA00004167"/>
    </source>
</evidence>
<dbReference type="GO" id="GO:0016020">
    <property type="term" value="C:membrane"/>
    <property type="evidence" value="ECO:0007669"/>
    <property type="project" value="UniProtKB-SubCell"/>
</dbReference>
<dbReference type="GO" id="GO:0015627">
    <property type="term" value="C:type II protein secretion system complex"/>
    <property type="evidence" value="ECO:0007669"/>
    <property type="project" value="InterPro"/>
</dbReference>
<proteinExistence type="predicted"/>
<reference evidence="7" key="1">
    <citation type="journal article" date="2014" name="Front. Microbiol.">
        <title>High frequency of phylogenetically diverse reductive dehalogenase-homologous genes in deep subseafloor sedimentary metagenomes.</title>
        <authorList>
            <person name="Kawai M."/>
            <person name="Futagami T."/>
            <person name="Toyoda A."/>
            <person name="Takaki Y."/>
            <person name="Nishi S."/>
            <person name="Hori S."/>
            <person name="Arai W."/>
            <person name="Tsubouchi T."/>
            <person name="Morono Y."/>
            <person name="Uchiyama I."/>
            <person name="Ito T."/>
            <person name="Fujiyama A."/>
            <person name="Inagaki F."/>
            <person name="Takami H."/>
        </authorList>
    </citation>
    <scope>NUCLEOTIDE SEQUENCE</scope>
    <source>
        <strain evidence="7">Expedition CK06-06</strain>
    </source>
</reference>
<evidence type="ECO:0000256" key="4">
    <source>
        <dbReference type="ARBA" id="ARBA00022989"/>
    </source>
</evidence>
<name>X1K5Y1_9ZZZZ</name>
<keyword evidence="3 6" id="KW-0812">Transmembrane</keyword>
<sequence>MKKLLRQFRFGERGFTLIELLVVVAILGVLAAVVVPNVGKFMGTGTDQAGRTELHNIQTAMMAMMADTQTATVAAILPVNATPDMRTFPDAVTPLYGNEGFRYLMSPKTAYWYSCAADGTVQGWWDSPGTKQIGIDDPP</sequence>
<evidence type="ECO:0000256" key="3">
    <source>
        <dbReference type="ARBA" id="ARBA00022692"/>
    </source>
</evidence>
<feature type="transmembrane region" description="Helical" evidence="6">
    <location>
        <begin position="20"/>
        <end position="39"/>
    </location>
</feature>
<comment type="subcellular location">
    <subcellularLocation>
        <location evidence="1">Membrane</location>
        <topology evidence="1">Single-pass membrane protein</topology>
    </subcellularLocation>
</comment>
<dbReference type="GO" id="GO:0015628">
    <property type="term" value="P:protein secretion by the type II secretion system"/>
    <property type="evidence" value="ECO:0007669"/>
    <property type="project" value="InterPro"/>
</dbReference>
<dbReference type="InterPro" id="IPR002416">
    <property type="entry name" value="T2SS_protein-GspH"/>
</dbReference>
<organism evidence="7">
    <name type="scientific">marine sediment metagenome</name>
    <dbReference type="NCBI Taxonomy" id="412755"/>
    <lineage>
        <taxon>unclassified sequences</taxon>
        <taxon>metagenomes</taxon>
        <taxon>ecological metagenomes</taxon>
    </lineage>
</organism>